<accession>A0ABU8DXU9</accession>
<reference evidence="1 2" key="1">
    <citation type="submission" date="2024-03" db="EMBL/GenBank/DDBJ databases">
        <title>Draft genome sequence of Klenkia sp. LSe6-5.</title>
        <authorList>
            <person name="Duangmal K."/>
            <person name="Chantavorakit T."/>
        </authorList>
    </citation>
    <scope>NUCLEOTIDE SEQUENCE [LARGE SCALE GENOMIC DNA]</scope>
    <source>
        <strain evidence="1 2">LSe6-5</strain>
    </source>
</reference>
<protein>
    <submittedName>
        <fullName evidence="1">DUF4411 family protein</fullName>
    </submittedName>
</protein>
<evidence type="ECO:0000313" key="1">
    <source>
        <dbReference type="EMBL" id="MEI4273656.1"/>
    </source>
</evidence>
<proteinExistence type="predicted"/>
<dbReference type="Gene3D" id="3.40.50.1010">
    <property type="entry name" value="5'-nuclease"/>
    <property type="match status" value="1"/>
</dbReference>
<evidence type="ECO:0000313" key="2">
    <source>
        <dbReference type="Proteomes" id="UP001361570"/>
    </source>
</evidence>
<dbReference type="InterPro" id="IPR016541">
    <property type="entry name" value="UCP008505"/>
</dbReference>
<comment type="caution">
    <text evidence="1">The sequence shown here is derived from an EMBL/GenBank/DDBJ whole genome shotgun (WGS) entry which is preliminary data.</text>
</comment>
<dbReference type="InterPro" id="IPR029060">
    <property type="entry name" value="PIN-like_dom_sf"/>
</dbReference>
<sequence>MTYLLDANIFIEAKNAHYGMDFAPGFWQWIERSHEAGVVYSVAKIADELAVHQDELSAWAATLPESFFLDVDASTFPSLQQAAQWAKAQPRFTSAAQAEFLASGDLYLVAQAHAHGFTVVTRETPDPFVKKRIKIPDVCNGLGVSYTTPWQLLRVLNARFVLP</sequence>
<dbReference type="RefSeq" id="WP_336405772.1">
    <property type="nucleotide sequence ID" value="NZ_JBAPLU010000024.1"/>
</dbReference>
<organism evidence="1 2">
    <name type="scientific">Klenkia sesuvii</name>
    <dbReference type="NCBI Taxonomy" id="3103137"/>
    <lineage>
        <taxon>Bacteria</taxon>
        <taxon>Bacillati</taxon>
        <taxon>Actinomycetota</taxon>
        <taxon>Actinomycetes</taxon>
        <taxon>Geodermatophilales</taxon>
        <taxon>Geodermatophilaceae</taxon>
        <taxon>Klenkia</taxon>
    </lineage>
</organism>
<name>A0ABU8DXU9_9ACTN</name>
<gene>
    <name evidence="1" type="ORF">TEK04_18200</name>
</gene>
<dbReference type="SUPFAM" id="SSF88723">
    <property type="entry name" value="PIN domain-like"/>
    <property type="match status" value="1"/>
</dbReference>
<dbReference type="Proteomes" id="UP001361570">
    <property type="component" value="Unassembled WGS sequence"/>
</dbReference>
<dbReference type="Pfam" id="PF14367">
    <property type="entry name" value="DUF4411"/>
    <property type="match status" value="1"/>
</dbReference>
<dbReference type="EMBL" id="JBAPLU010000024">
    <property type="protein sequence ID" value="MEI4273656.1"/>
    <property type="molecule type" value="Genomic_DNA"/>
</dbReference>
<keyword evidence="2" id="KW-1185">Reference proteome</keyword>